<reference evidence="1 2" key="1">
    <citation type="submission" date="2020-05" db="EMBL/GenBank/DDBJ databases">
        <title>Identification and distribution of gene clusters putatively required for synthesis of sphingolipid metabolism inhibitors in phylogenetically diverse species of the filamentous fungus Fusarium.</title>
        <authorList>
            <person name="Kim H.-S."/>
            <person name="Busman M."/>
            <person name="Brown D.W."/>
            <person name="Divon H."/>
            <person name="Uhlig S."/>
            <person name="Proctor R.H."/>
        </authorList>
    </citation>
    <scope>NUCLEOTIDE SEQUENCE [LARGE SCALE GENOMIC DNA]</scope>
    <source>
        <strain evidence="1 2">NRRL 26131</strain>
    </source>
</reference>
<protein>
    <submittedName>
        <fullName evidence="1">Uncharacterized protein</fullName>
    </submittedName>
</protein>
<name>A0A8H5XCR9_9HYPO</name>
<sequence>MNPPKLEYLGPLLVFKISGAGSAGFDDECLLTITEIRVFQTVGHNTTKDQCEEYNLMAALITDSYNQGPSSIFDNTISSPFTRDNKIDSVSLASPSQSFSGINVAEMEMLGHVA</sequence>
<accession>A0A8H5XCR9</accession>
<keyword evidence="2" id="KW-1185">Reference proteome</keyword>
<dbReference type="AlphaFoldDB" id="A0A8H5XCR9"/>
<comment type="caution">
    <text evidence="1">The sequence shown here is derived from an EMBL/GenBank/DDBJ whole genome shotgun (WGS) entry which is preliminary data.</text>
</comment>
<organism evidence="1 2">
    <name type="scientific">Fusarium globosum</name>
    <dbReference type="NCBI Taxonomy" id="78864"/>
    <lineage>
        <taxon>Eukaryota</taxon>
        <taxon>Fungi</taxon>
        <taxon>Dikarya</taxon>
        <taxon>Ascomycota</taxon>
        <taxon>Pezizomycotina</taxon>
        <taxon>Sordariomycetes</taxon>
        <taxon>Hypocreomycetidae</taxon>
        <taxon>Hypocreales</taxon>
        <taxon>Nectriaceae</taxon>
        <taxon>Fusarium</taxon>
        <taxon>Fusarium fujikuroi species complex</taxon>
    </lineage>
</organism>
<dbReference type="EMBL" id="JAAQPF010001241">
    <property type="protein sequence ID" value="KAF5691248.1"/>
    <property type="molecule type" value="Genomic_DNA"/>
</dbReference>
<evidence type="ECO:0000313" key="1">
    <source>
        <dbReference type="EMBL" id="KAF5691248.1"/>
    </source>
</evidence>
<gene>
    <name evidence="1" type="ORF">FGLOB1_14606</name>
</gene>
<proteinExistence type="predicted"/>
<evidence type="ECO:0000313" key="2">
    <source>
        <dbReference type="Proteomes" id="UP000532311"/>
    </source>
</evidence>
<dbReference type="Proteomes" id="UP000532311">
    <property type="component" value="Unassembled WGS sequence"/>
</dbReference>